<dbReference type="PANTHER" id="PTHR10629">
    <property type="entry name" value="CYTOSINE-SPECIFIC METHYLTRANSFERASE"/>
    <property type="match status" value="1"/>
</dbReference>
<keyword evidence="8" id="KW-1185">Reference proteome</keyword>
<accession>W3WZZ8</accession>
<dbReference type="GO" id="GO:0003886">
    <property type="term" value="F:DNA (cytosine-5-)-methyltransferase activity"/>
    <property type="evidence" value="ECO:0007669"/>
    <property type="project" value="UniProtKB-EC"/>
</dbReference>
<sequence length="656" mass="75237">MPAVKLENADEAMVGRFQDEHNEIMRQYRRGNLRAAPIIIKDESDNNAGEDNVPDRVKQEIDDEILANFDIADDIKEVPAQQPQRRQQPERPFPLERNLPLANNEYINHHWVDAISAIVERGDMVEFEGIKVPYNSSFLRVKAIYMSGHGIVFRGVPYTRTRNTLAMLDYKRNELVEVWDTDDDDARDHAEQSQIEIEEHNIMRKRDFKLTNAQWPKFACDYRNFNKDVYLTDNEGHLTCRWRMITEYRNAKARQEQRAISRTLYHLSAEDVEDKSLRISDSHKLNKWRGTKTRGGSHNPGVHRHDAVDLDSTEDNPKPHIIQRGQKYTFGDIFSGAGGTSCGAEQAGVHVSYACDFDQPSCQSYRMNFPRADVAEANVSDVVANLERKEMRFDMLHLSPPCQYWSPAHTVAGKNDEQNTAILMAAGECINKIRPRIATIEQTYGILRNQHMAHFHLLLNCFTTHGYSITWKYVQLNEWGVPQPRKRVIIVASCPGEVHPKMPGASHVRPSVNQLLNSIPANATFNGPITPFPERREPWNGNGILRHTMCTNADSSVNYHPSGKRRFNIRELAVLQTFPAHHQFLDAPTQAKRQIGNAFPPLPVKHLYEHLLAHLRKVDLAFFPSEIGGLDDRVDDDGDDDEIVFVRATKKRRRFM</sequence>
<keyword evidence="3 5" id="KW-0808">Transferase</keyword>
<organism evidence="7 8">
    <name type="scientific">Pestalotiopsis fici (strain W106-1 / CGMCC3.15140)</name>
    <dbReference type="NCBI Taxonomy" id="1229662"/>
    <lineage>
        <taxon>Eukaryota</taxon>
        <taxon>Fungi</taxon>
        <taxon>Dikarya</taxon>
        <taxon>Ascomycota</taxon>
        <taxon>Pezizomycotina</taxon>
        <taxon>Sordariomycetes</taxon>
        <taxon>Xylariomycetidae</taxon>
        <taxon>Amphisphaeriales</taxon>
        <taxon>Sporocadaceae</taxon>
        <taxon>Pestalotiopsis</taxon>
    </lineage>
</organism>
<protein>
    <recommendedName>
        <fullName evidence="1">DNA (cytosine-5-)-methyltransferase</fullName>
        <ecNumber evidence="1">2.1.1.37</ecNumber>
    </recommendedName>
</protein>
<dbReference type="InterPro" id="IPR001525">
    <property type="entry name" value="C5_MeTfrase"/>
</dbReference>
<evidence type="ECO:0000256" key="4">
    <source>
        <dbReference type="ARBA" id="ARBA00022691"/>
    </source>
</evidence>
<dbReference type="STRING" id="1229662.W3WZZ8"/>
<feature type="active site" evidence="5">
    <location>
        <position position="402"/>
    </location>
</feature>
<evidence type="ECO:0000313" key="8">
    <source>
        <dbReference type="Proteomes" id="UP000030651"/>
    </source>
</evidence>
<keyword evidence="4 5" id="KW-0949">S-adenosyl-L-methionine</keyword>
<dbReference type="GO" id="GO:0044027">
    <property type="term" value="P:negative regulation of gene expression via chromosomal CpG island methylation"/>
    <property type="evidence" value="ECO:0007669"/>
    <property type="project" value="TreeGrafter"/>
</dbReference>
<dbReference type="SUPFAM" id="SSF53335">
    <property type="entry name" value="S-adenosyl-L-methionine-dependent methyltransferases"/>
    <property type="match status" value="1"/>
</dbReference>
<dbReference type="PROSITE" id="PS51679">
    <property type="entry name" value="SAM_MT_C5"/>
    <property type="match status" value="1"/>
</dbReference>
<dbReference type="Pfam" id="PF00145">
    <property type="entry name" value="DNA_methylase"/>
    <property type="match status" value="2"/>
</dbReference>
<evidence type="ECO:0000256" key="1">
    <source>
        <dbReference type="ARBA" id="ARBA00011975"/>
    </source>
</evidence>
<dbReference type="AlphaFoldDB" id="W3WZZ8"/>
<dbReference type="EC" id="2.1.1.37" evidence="1"/>
<dbReference type="Gene3D" id="3.40.50.150">
    <property type="entry name" value="Vaccinia Virus protein VP39"/>
    <property type="match status" value="1"/>
</dbReference>
<dbReference type="EMBL" id="KI912115">
    <property type="protein sequence ID" value="ETS78461.1"/>
    <property type="molecule type" value="Genomic_DNA"/>
</dbReference>
<proteinExistence type="inferred from homology"/>
<evidence type="ECO:0000256" key="2">
    <source>
        <dbReference type="ARBA" id="ARBA00022603"/>
    </source>
</evidence>
<dbReference type="Proteomes" id="UP000030651">
    <property type="component" value="Unassembled WGS sequence"/>
</dbReference>
<dbReference type="RefSeq" id="XP_007837295.1">
    <property type="nucleotide sequence ID" value="XM_007839104.1"/>
</dbReference>
<evidence type="ECO:0000256" key="3">
    <source>
        <dbReference type="ARBA" id="ARBA00022679"/>
    </source>
</evidence>
<reference evidence="8" key="1">
    <citation type="journal article" date="2015" name="BMC Genomics">
        <title>Genomic and transcriptomic analysis of the endophytic fungus Pestalotiopsis fici reveals its lifestyle and high potential for synthesis of natural products.</title>
        <authorList>
            <person name="Wang X."/>
            <person name="Zhang X."/>
            <person name="Liu L."/>
            <person name="Xiang M."/>
            <person name="Wang W."/>
            <person name="Sun X."/>
            <person name="Che Y."/>
            <person name="Guo L."/>
            <person name="Liu G."/>
            <person name="Guo L."/>
            <person name="Wang C."/>
            <person name="Yin W.B."/>
            <person name="Stadler M."/>
            <person name="Zhang X."/>
            <person name="Liu X."/>
        </authorList>
    </citation>
    <scope>NUCLEOTIDE SEQUENCE [LARGE SCALE GENOMIC DNA]</scope>
    <source>
        <strain evidence="8">W106-1 / CGMCC3.15140</strain>
    </source>
</reference>
<dbReference type="HOGENOM" id="CLU_012943_2_2_1"/>
<dbReference type="PANTHER" id="PTHR10629:SF52">
    <property type="entry name" value="DNA (CYTOSINE-5)-METHYLTRANSFERASE 1"/>
    <property type="match status" value="1"/>
</dbReference>
<keyword evidence="2 5" id="KW-0489">Methyltransferase</keyword>
<dbReference type="PRINTS" id="PR00105">
    <property type="entry name" value="C5METTRFRASE"/>
</dbReference>
<dbReference type="KEGG" id="pfy:PFICI_10523"/>
<dbReference type="InterPro" id="IPR050390">
    <property type="entry name" value="C5-Methyltransferase"/>
</dbReference>
<dbReference type="InParanoid" id="W3WZZ8"/>
<dbReference type="OrthoDB" id="414133at2759"/>
<evidence type="ECO:0000256" key="6">
    <source>
        <dbReference type="SAM" id="MobiDB-lite"/>
    </source>
</evidence>
<gene>
    <name evidence="7" type="ORF">PFICI_10523</name>
</gene>
<name>W3WZZ8_PESFW</name>
<evidence type="ECO:0000256" key="5">
    <source>
        <dbReference type="PROSITE-ProRule" id="PRU01016"/>
    </source>
</evidence>
<feature type="region of interest" description="Disordered" evidence="6">
    <location>
        <begin position="76"/>
        <end position="96"/>
    </location>
</feature>
<dbReference type="GO" id="GO:0003677">
    <property type="term" value="F:DNA binding"/>
    <property type="evidence" value="ECO:0007669"/>
    <property type="project" value="TreeGrafter"/>
</dbReference>
<evidence type="ECO:0000313" key="7">
    <source>
        <dbReference type="EMBL" id="ETS78461.1"/>
    </source>
</evidence>
<feature type="region of interest" description="Disordered" evidence="6">
    <location>
        <begin position="288"/>
        <end position="318"/>
    </location>
</feature>
<dbReference type="eggNOG" id="ENOG502SB19">
    <property type="taxonomic scope" value="Eukaryota"/>
</dbReference>
<dbReference type="GO" id="GO:0005634">
    <property type="term" value="C:nucleus"/>
    <property type="evidence" value="ECO:0007669"/>
    <property type="project" value="TreeGrafter"/>
</dbReference>
<dbReference type="Gene3D" id="3.90.120.10">
    <property type="entry name" value="DNA Methylase, subunit A, domain 2"/>
    <property type="match status" value="1"/>
</dbReference>
<dbReference type="GeneID" id="19275536"/>
<comment type="similarity">
    <text evidence="5">Belongs to the class I-like SAM-binding methyltransferase superfamily. C5-methyltransferase family.</text>
</comment>
<dbReference type="GO" id="GO:0032259">
    <property type="term" value="P:methylation"/>
    <property type="evidence" value="ECO:0007669"/>
    <property type="project" value="UniProtKB-KW"/>
</dbReference>
<dbReference type="InterPro" id="IPR029063">
    <property type="entry name" value="SAM-dependent_MTases_sf"/>
</dbReference>